<reference evidence="2" key="2">
    <citation type="journal article" date="2006" name="Insect Biochem. Mol. Biol.">
        <title>An annotated catalog of salivary gland transcripts from Ixodes scapularis ticks.</title>
        <authorList>
            <person name="Ribeiro J.M."/>
            <person name="Alarcon-Chaidez F."/>
            <person name="Francischetti I.M."/>
            <person name="Mans B.J."/>
            <person name="Mather T.N."/>
            <person name="Valenzuela J.G."/>
            <person name="Wikel S.K."/>
        </authorList>
    </citation>
    <scope>NUCLEOTIDE SEQUENCE</scope>
    <source>
        <strain evidence="2">IS-6-12L-19</strain>
        <tissue evidence="2">Salivary glands</tissue>
    </source>
</reference>
<feature type="chain" id="PRO_5004241954" evidence="1">
    <location>
        <begin position="18"/>
        <end position="107"/>
    </location>
</feature>
<protein>
    <submittedName>
        <fullName evidence="2">Putative secreted protein</fullName>
    </submittedName>
</protein>
<evidence type="ECO:0000313" key="2">
    <source>
        <dbReference type="EMBL" id="AAY66613.1"/>
    </source>
</evidence>
<organism evidence="2">
    <name type="scientific">Ixodes scapularis</name>
    <name type="common">Black-legged tick</name>
    <name type="synonym">Deer tick</name>
    <dbReference type="NCBI Taxonomy" id="6945"/>
    <lineage>
        <taxon>Eukaryota</taxon>
        <taxon>Metazoa</taxon>
        <taxon>Ecdysozoa</taxon>
        <taxon>Arthropoda</taxon>
        <taxon>Chelicerata</taxon>
        <taxon>Arachnida</taxon>
        <taxon>Acari</taxon>
        <taxon>Parasitiformes</taxon>
        <taxon>Ixodida</taxon>
        <taxon>Ixodoidea</taxon>
        <taxon>Ixodidae</taxon>
        <taxon>Ixodinae</taxon>
        <taxon>Ixodes</taxon>
    </lineage>
</organism>
<keyword evidence="1" id="KW-0732">Signal</keyword>
<dbReference type="EMBL" id="DQ065976">
    <property type="protein sequence ID" value="AAY66613.1"/>
    <property type="molecule type" value="mRNA"/>
</dbReference>
<proteinExistence type="evidence at transcript level"/>
<dbReference type="AlphaFoldDB" id="Q4PMZ7"/>
<evidence type="ECO:0000256" key="1">
    <source>
        <dbReference type="SAM" id="SignalP"/>
    </source>
</evidence>
<sequence length="107" mass="11922">MLLVLFAVVLILPAFQGEGFSSGIKPHSHCLGFTDPMLSLFCKLRGSKHVGARHLSSCQVTCMDRNQRLRLPREVCPSGKLTCSDEVKKKFNDWMVLLEEAKNITCG</sequence>
<accession>Q4PMZ7</accession>
<reference evidence="2" key="1">
    <citation type="submission" date="2005-05" db="EMBL/GenBank/DDBJ databases">
        <authorList>
            <person name="Tseng H.-P."/>
            <person name="Hseu T.-H."/>
            <person name="Buhler D.R."/>
            <person name="Wang W.-D."/>
            <person name="Tsai H.-L."/>
            <person name="Hu C.-H."/>
        </authorList>
    </citation>
    <scope>NUCLEOTIDE SEQUENCE</scope>
    <source>
        <strain evidence="2">IS-6-12L-19</strain>
        <tissue evidence="2">Salivary glands</tissue>
    </source>
</reference>
<dbReference type="VEuPathDB" id="VectorBase:ISCP_000220"/>
<name>Q4PMZ7_IXOSC</name>
<feature type="signal peptide" evidence="1">
    <location>
        <begin position="1"/>
        <end position="17"/>
    </location>
</feature>